<gene>
    <name evidence="4" type="ORF">ID128_06135</name>
</gene>
<dbReference type="InterPro" id="IPR036770">
    <property type="entry name" value="Ankyrin_rpt-contain_sf"/>
</dbReference>
<evidence type="ECO:0000313" key="5">
    <source>
        <dbReference type="Proteomes" id="UP000516514"/>
    </source>
</evidence>
<dbReference type="Proteomes" id="UP000516514">
    <property type="component" value="Chromosome"/>
</dbReference>
<protein>
    <submittedName>
        <fullName evidence="4">Ankyrin repeat domain-containing protein</fullName>
    </submittedName>
</protein>
<feature type="repeat" description="ANK" evidence="3">
    <location>
        <begin position="72"/>
        <end position="108"/>
    </location>
</feature>
<organism evidence="4 5">
    <name type="scientific">Candidatus Wolbachia massiliensis</name>
    <dbReference type="NCBI Taxonomy" id="1845000"/>
    <lineage>
        <taxon>Bacteria</taxon>
        <taxon>Pseudomonadati</taxon>
        <taxon>Pseudomonadota</taxon>
        <taxon>Alphaproteobacteria</taxon>
        <taxon>Rickettsiales</taxon>
        <taxon>Anaplasmataceae</taxon>
        <taxon>Wolbachieae</taxon>
        <taxon>Wolbachia</taxon>
    </lineage>
</organism>
<dbReference type="PROSITE" id="PS50088">
    <property type="entry name" value="ANK_REPEAT"/>
    <property type="match status" value="3"/>
</dbReference>
<evidence type="ECO:0000256" key="2">
    <source>
        <dbReference type="ARBA" id="ARBA00023043"/>
    </source>
</evidence>
<feature type="repeat" description="ANK" evidence="3">
    <location>
        <begin position="109"/>
        <end position="144"/>
    </location>
</feature>
<dbReference type="PANTHER" id="PTHR24189">
    <property type="entry name" value="MYOTROPHIN"/>
    <property type="match status" value="1"/>
</dbReference>
<keyword evidence="2 3" id="KW-0040">ANK repeat</keyword>
<reference evidence="4 5" key="1">
    <citation type="submission" date="2020-09" db="EMBL/GenBank/DDBJ databases">
        <title>An Earliest Endosymbiont, Wolbachia massiliensis sp. nov., Strain PL13 From the Bed Bug (Cimex hemipterius), Type strain of a New supergroup T.</title>
        <authorList>
            <person name="Laidoudi Y."/>
            <person name="Levasseur A."/>
            <person name="Medkour H."/>
            <person name="Maaloum M."/>
            <person name="BenKhedher M."/>
            <person name="Sambou M."/>
            <person name="Bassene H."/>
            <person name="Davoust B."/>
            <person name="Fenollar F."/>
            <person name="Raoult D."/>
            <person name="Mediannikov O."/>
        </authorList>
    </citation>
    <scope>NUCLEOTIDE SEQUENCE [LARGE SCALE GENOMIC DNA]</scope>
    <source>
        <strain evidence="4 5">PL13</strain>
    </source>
</reference>
<dbReference type="KEGG" id="wms:ID128_06135"/>
<dbReference type="Gene3D" id="1.25.40.20">
    <property type="entry name" value="Ankyrin repeat-containing domain"/>
    <property type="match status" value="2"/>
</dbReference>
<keyword evidence="1" id="KW-0677">Repeat</keyword>
<dbReference type="AlphaFoldDB" id="A0A7L7YRE2"/>
<name>A0A7L7YRE2_9RICK</name>
<dbReference type="InterPro" id="IPR002110">
    <property type="entry name" value="Ankyrin_rpt"/>
</dbReference>
<dbReference type="PANTHER" id="PTHR24189:SF50">
    <property type="entry name" value="ANKYRIN REPEAT AND SOCS BOX PROTEIN 2"/>
    <property type="match status" value="1"/>
</dbReference>
<dbReference type="PROSITE" id="PS50297">
    <property type="entry name" value="ANK_REP_REGION"/>
    <property type="match status" value="1"/>
</dbReference>
<dbReference type="SUPFAM" id="SSF48403">
    <property type="entry name" value="Ankyrin repeat"/>
    <property type="match status" value="1"/>
</dbReference>
<sequence length="299" mass="33774">MAPRESQLKKFDSIIAKISDNINSGKVGPTEIYEEIKNQLRENLSTVYEEWENSQFDPSFVFKLSGGLYGTTETTLLHSAIDCREEAACVLLVQCLLEEGADSNARDSYYQTPLCRAIYTPEDKNKEVVKLLLDAGADPNAMDDDAPNSRTPLSIACRYSDESLNVEAAKLLLEKGANVNEVVDNRGNTLLHQLIRQSFDVSDRTPTLKKQLPGLIKLLTKYGVNIYACNNEGMTPEGWIDNQFHGHHISDKKFVTSVQKFLEKQKGLIEYHRKLFKVVEQDKDLRSLSNIIKKMDQLV</sequence>
<keyword evidence="5" id="KW-1185">Reference proteome</keyword>
<dbReference type="SMART" id="SM00248">
    <property type="entry name" value="ANK"/>
    <property type="match status" value="4"/>
</dbReference>
<evidence type="ECO:0000256" key="3">
    <source>
        <dbReference type="PROSITE-ProRule" id="PRU00023"/>
    </source>
</evidence>
<dbReference type="Pfam" id="PF12796">
    <property type="entry name" value="Ank_2"/>
    <property type="match status" value="1"/>
</dbReference>
<accession>A0A7L7YRE2</accession>
<evidence type="ECO:0000256" key="1">
    <source>
        <dbReference type="ARBA" id="ARBA00022737"/>
    </source>
</evidence>
<dbReference type="InterPro" id="IPR050745">
    <property type="entry name" value="Multifunctional_regulatory"/>
</dbReference>
<feature type="repeat" description="ANK" evidence="3">
    <location>
        <begin position="148"/>
        <end position="184"/>
    </location>
</feature>
<evidence type="ECO:0000313" key="4">
    <source>
        <dbReference type="EMBL" id="QOD38316.1"/>
    </source>
</evidence>
<dbReference type="EMBL" id="CP061738">
    <property type="protein sequence ID" value="QOD38316.1"/>
    <property type="molecule type" value="Genomic_DNA"/>
</dbReference>
<proteinExistence type="predicted"/>